<dbReference type="GO" id="GO:0004386">
    <property type="term" value="F:helicase activity"/>
    <property type="evidence" value="ECO:0007669"/>
    <property type="project" value="UniProtKB-KW"/>
</dbReference>
<accession>A0A699Z5D9</accession>
<keyword evidence="1" id="KW-0347">Helicase</keyword>
<keyword evidence="1" id="KW-0378">Hydrolase</keyword>
<proteinExistence type="predicted"/>
<sequence>MAQQVTHRDMVNFVAETTGAALIVKGRFVEPGKQPPPGERKIYMLIEGPTELSVKRAKQVSEGRVCHALTTPS</sequence>
<reference evidence="1 2" key="1">
    <citation type="submission" date="2020-02" db="EMBL/GenBank/DDBJ databases">
        <title>Draft genome sequence of Haematococcus lacustris strain NIES-144.</title>
        <authorList>
            <person name="Morimoto D."/>
            <person name="Nakagawa S."/>
            <person name="Yoshida T."/>
            <person name="Sawayama S."/>
        </authorList>
    </citation>
    <scope>NUCLEOTIDE SEQUENCE [LARGE SCALE GENOMIC DNA]</scope>
    <source>
        <strain evidence="1 2">NIES-144</strain>
    </source>
</reference>
<dbReference type="EMBL" id="BLLF01000732">
    <property type="protein sequence ID" value="GFH14496.1"/>
    <property type="molecule type" value="Genomic_DNA"/>
</dbReference>
<dbReference type="AlphaFoldDB" id="A0A699Z5D9"/>
<feature type="non-terminal residue" evidence="1">
    <location>
        <position position="73"/>
    </location>
</feature>
<comment type="caution">
    <text evidence="1">The sequence shown here is derived from an EMBL/GenBank/DDBJ whole genome shotgun (WGS) entry which is preliminary data.</text>
</comment>
<keyword evidence="1" id="KW-0067">ATP-binding</keyword>
<name>A0A699Z5D9_HAELA</name>
<evidence type="ECO:0000313" key="2">
    <source>
        <dbReference type="Proteomes" id="UP000485058"/>
    </source>
</evidence>
<dbReference type="Proteomes" id="UP000485058">
    <property type="component" value="Unassembled WGS sequence"/>
</dbReference>
<evidence type="ECO:0000313" key="1">
    <source>
        <dbReference type="EMBL" id="GFH14496.1"/>
    </source>
</evidence>
<protein>
    <submittedName>
        <fullName evidence="1">DEAD box RNA helicase CiRH42</fullName>
    </submittedName>
</protein>
<feature type="non-terminal residue" evidence="1">
    <location>
        <position position="1"/>
    </location>
</feature>
<organism evidence="1 2">
    <name type="scientific">Haematococcus lacustris</name>
    <name type="common">Green alga</name>
    <name type="synonym">Haematococcus pluvialis</name>
    <dbReference type="NCBI Taxonomy" id="44745"/>
    <lineage>
        <taxon>Eukaryota</taxon>
        <taxon>Viridiplantae</taxon>
        <taxon>Chlorophyta</taxon>
        <taxon>core chlorophytes</taxon>
        <taxon>Chlorophyceae</taxon>
        <taxon>CS clade</taxon>
        <taxon>Chlamydomonadales</taxon>
        <taxon>Haematococcaceae</taxon>
        <taxon>Haematococcus</taxon>
    </lineage>
</organism>
<keyword evidence="1" id="KW-0547">Nucleotide-binding</keyword>
<keyword evidence="2" id="KW-1185">Reference proteome</keyword>
<gene>
    <name evidence="1" type="ORF">HaLaN_10560</name>
</gene>